<feature type="compositionally biased region" description="Basic and acidic residues" evidence="1">
    <location>
        <begin position="46"/>
        <end position="81"/>
    </location>
</feature>
<feature type="compositionally biased region" description="Polar residues" evidence="1">
    <location>
        <begin position="32"/>
        <end position="44"/>
    </location>
</feature>
<protein>
    <submittedName>
        <fullName evidence="2">Uncharacterized protein</fullName>
    </submittedName>
</protein>
<evidence type="ECO:0000256" key="1">
    <source>
        <dbReference type="SAM" id="MobiDB-lite"/>
    </source>
</evidence>
<gene>
    <name evidence="2" type="ORF">EYF80_006578</name>
</gene>
<accession>A0A4Z2IZ17</accession>
<evidence type="ECO:0000313" key="3">
    <source>
        <dbReference type="Proteomes" id="UP000314294"/>
    </source>
</evidence>
<feature type="region of interest" description="Disordered" evidence="1">
    <location>
        <begin position="32"/>
        <end position="92"/>
    </location>
</feature>
<evidence type="ECO:0000313" key="2">
    <source>
        <dbReference type="EMBL" id="TNN83245.1"/>
    </source>
</evidence>
<keyword evidence="3" id="KW-1185">Reference proteome</keyword>
<name>A0A4Z2IZ17_9TELE</name>
<dbReference type="Proteomes" id="UP000314294">
    <property type="component" value="Unassembled WGS sequence"/>
</dbReference>
<dbReference type="EMBL" id="SRLO01000034">
    <property type="protein sequence ID" value="TNN83245.1"/>
    <property type="molecule type" value="Genomic_DNA"/>
</dbReference>
<reference evidence="2 3" key="1">
    <citation type="submission" date="2019-03" db="EMBL/GenBank/DDBJ databases">
        <title>First draft genome of Liparis tanakae, snailfish: a comprehensive survey of snailfish specific genes.</title>
        <authorList>
            <person name="Kim W."/>
            <person name="Song I."/>
            <person name="Jeong J.-H."/>
            <person name="Kim D."/>
            <person name="Kim S."/>
            <person name="Ryu S."/>
            <person name="Song J.Y."/>
            <person name="Lee S.K."/>
        </authorList>
    </citation>
    <scope>NUCLEOTIDE SEQUENCE [LARGE SCALE GENOMIC DNA]</scope>
    <source>
        <tissue evidence="2">Muscle</tissue>
    </source>
</reference>
<proteinExistence type="predicted"/>
<comment type="caution">
    <text evidence="2">The sequence shown here is derived from an EMBL/GenBank/DDBJ whole genome shotgun (WGS) entry which is preliminary data.</text>
</comment>
<dbReference type="AlphaFoldDB" id="A0A4Z2IZ17"/>
<sequence>MPGEEEEEEEKKASNTTTICLQSWLCLFSQSVPAPHQSSETLGTRGQRERERDEQKERAEEESRPGGGRVEGEDGRQRESMTEPPGIPLLSGGRSLCYLVTQMEVFNFKSTDLGERLPLLSVPQQKQK</sequence>
<organism evidence="2 3">
    <name type="scientific">Liparis tanakae</name>
    <name type="common">Tanaka's snailfish</name>
    <dbReference type="NCBI Taxonomy" id="230148"/>
    <lineage>
        <taxon>Eukaryota</taxon>
        <taxon>Metazoa</taxon>
        <taxon>Chordata</taxon>
        <taxon>Craniata</taxon>
        <taxon>Vertebrata</taxon>
        <taxon>Euteleostomi</taxon>
        <taxon>Actinopterygii</taxon>
        <taxon>Neopterygii</taxon>
        <taxon>Teleostei</taxon>
        <taxon>Neoteleostei</taxon>
        <taxon>Acanthomorphata</taxon>
        <taxon>Eupercaria</taxon>
        <taxon>Perciformes</taxon>
        <taxon>Cottioidei</taxon>
        <taxon>Cottales</taxon>
        <taxon>Liparidae</taxon>
        <taxon>Liparis</taxon>
    </lineage>
</organism>